<dbReference type="EMBL" id="CAFABA010000041">
    <property type="protein sequence ID" value="CAB4828371.1"/>
    <property type="molecule type" value="Genomic_DNA"/>
</dbReference>
<proteinExistence type="predicted"/>
<organism evidence="1">
    <name type="scientific">freshwater metagenome</name>
    <dbReference type="NCBI Taxonomy" id="449393"/>
    <lineage>
        <taxon>unclassified sequences</taxon>
        <taxon>metagenomes</taxon>
        <taxon>ecological metagenomes</taxon>
    </lineage>
</organism>
<evidence type="ECO:0000313" key="1">
    <source>
        <dbReference type="EMBL" id="CAB4828371.1"/>
    </source>
</evidence>
<reference evidence="1" key="1">
    <citation type="submission" date="2020-05" db="EMBL/GenBank/DDBJ databases">
        <authorList>
            <person name="Chiriac C."/>
            <person name="Salcher M."/>
            <person name="Ghai R."/>
            <person name="Kavagutti S V."/>
        </authorList>
    </citation>
    <scope>NUCLEOTIDE SEQUENCE</scope>
</reference>
<sequence>MSRKMVEQRLIEGSGRMKRLHEELHVANEQLEHFAHEAEDERVRALVSETPAAEREHREATKHAVAMRRHRDEIHAEIARLEQSQNDLLDQLAVDS</sequence>
<gene>
    <name evidence="1" type="ORF">UFOPK3139_01201</name>
</gene>
<dbReference type="AlphaFoldDB" id="A0A6J7A6G6"/>
<protein>
    <submittedName>
        <fullName evidence="1">Unannotated protein</fullName>
    </submittedName>
</protein>
<name>A0A6J7A6G6_9ZZZZ</name>
<accession>A0A6J7A6G6</accession>